<protein>
    <submittedName>
        <fullName evidence="3">Putative N-acetylmuramoyl-L-alanine amidase</fullName>
    </submittedName>
</protein>
<accession>B0RZM0</accession>
<dbReference type="EMBL" id="AP008971">
    <property type="protein sequence ID" value="BAG07467.1"/>
    <property type="molecule type" value="Genomic_DNA"/>
</dbReference>
<feature type="compositionally biased region" description="Gly residues" evidence="1">
    <location>
        <begin position="2216"/>
        <end position="2226"/>
    </location>
</feature>
<evidence type="ECO:0000313" key="3">
    <source>
        <dbReference type="EMBL" id="BAG07467.1"/>
    </source>
</evidence>
<dbReference type="GO" id="GO:0030313">
    <property type="term" value="C:cell envelope"/>
    <property type="evidence" value="ECO:0007669"/>
    <property type="project" value="UniProtKB-SubCell"/>
</dbReference>
<dbReference type="eggNOG" id="COG2247">
    <property type="taxonomic scope" value="Bacteria"/>
</dbReference>
<dbReference type="InterPro" id="IPR042229">
    <property type="entry name" value="Listeria/Bacterioides_rpt_sf"/>
</dbReference>
<dbReference type="Gene3D" id="3.40.50.12090">
    <property type="match status" value="2"/>
</dbReference>
<dbReference type="Proteomes" id="UP000001319">
    <property type="component" value="Chromosome"/>
</dbReference>
<dbReference type="HOGENOM" id="CLU_228107_0_0_9"/>
<feature type="compositionally biased region" description="Low complexity" evidence="1">
    <location>
        <begin position="2227"/>
        <end position="2249"/>
    </location>
</feature>
<dbReference type="PANTHER" id="PTHR30032">
    <property type="entry name" value="N-ACETYLMURAMOYL-L-ALANINE AMIDASE-RELATED"/>
    <property type="match status" value="1"/>
</dbReference>
<name>B0RZM0_FINM2</name>
<proteinExistence type="predicted"/>
<organism evidence="3 4">
    <name type="scientific">Finegoldia magna (strain ATCC 29328 / DSM 20472 / WAL 2508)</name>
    <name type="common">Peptostreptococcus magnus</name>
    <dbReference type="NCBI Taxonomy" id="334413"/>
    <lineage>
        <taxon>Bacteria</taxon>
        <taxon>Bacillati</taxon>
        <taxon>Bacillota</taxon>
        <taxon>Tissierellia</taxon>
        <taxon>Tissierellales</taxon>
        <taxon>Peptoniphilaceae</taxon>
        <taxon>Finegoldia</taxon>
    </lineage>
</organism>
<dbReference type="Pfam" id="PF04122">
    <property type="entry name" value="CW_binding_2"/>
    <property type="match status" value="3"/>
</dbReference>
<reference evidence="3 4" key="1">
    <citation type="journal article" date="2008" name="DNA Res.">
        <title>Complete genome sequence of Finegoldia magna, an anaerobic opportunistic pathogen.</title>
        <authorList>
            <person name="Goto T."/>
            <person name="Yamashita A."/>
            <person name="Hirakawa H."/>
            <person name="Matsutani M."/>
            <person name="Todo K."/>
            <person name="Ohshima K."/>
            <person name="Toh H."/>
            <person name="Miyamoto K."/>
            <person name="Kuhara S."/>
            <person name="Hattori M."/>
            <person name="Shimizu T."/>
            <person name="Akimoto S."/>
        </authorList>
    </citation>
    <scope>NUCLEOTIDE SEQUENCE [LARGE SCALE GENOMIC DNA]</scope>
    <source>
        <strain evidence="4">ATCC 29328 / DSM 20472 / WAL 2508</strain>
    </source>
</reference>
<dbReference type="Pfam" id="PF18998">
    <property type="entry name" value="Flg_new_2"/>
    <property type="match status" value="2"/>
</dbReference>
<sequence length="2561" mass="285417">MLIMKKRILSGILAFILFVQVFALNISYAKDNKHSSDNLVKIGELSKNNYPKIDSATLLRVAKEERNKKKGKRMERGATLFSAKSPYINGQQPADPDKPKYWANVQGELTTRGIDGTTFDWDKVLGKGQKVKLLFTQTNGNVMTGVTYTLLVDKGGTYTWHGSDGKPTYLPLYDVNGNPYTYNVQIERNYSKDIQLVIQESNGTPGVSWKPEGDKQVATISFLNIKIQQVASTKFVSEWHTDVNEADRPQIEGYFKVDDETDNKFNFPKNDTTRTVLRSSFLENFEEDEDNGPWSFLSSELETTPKTVEVKTDTQGLTFKEKDGVKTVKSGDHKFKYDFKYDVINGGKLTMTEVIPVTFDANGGKFADFTAPDTEKQIVKEVDYDGTLTDKAEEPKKERETFKGWGIKDQTSGKLTPVKDSDFLNIKEAKTFYAIWDNNDIVADQLEVKESFKDGTVYVNDFIPTLDQLKGQVKIKDANGDSQALETTDTFEILNDSGDAITGDALKDYLYEKLREKANPKGEPTRLETVRAKITHKNGTTQTVDIPIKVIKNIYEAKTLTEKPYYVPDDYVKVTLDPTTKAKDPQKTYYYVNPKAKVVIPGKDPKGTDGNVFTKWLIDGTDTEYKLAEKPRYKFSDETTIKAQYDKEKQGIVKIAYVDENKQPIDPKYHVDGQKYPSEKFGKLGASAEEGEFVKQGPAFNGYIGGDRAQLKSEKYKNPAEYTVTYQYYKKVTIKEPTNKNIYFPVIFDANEGKFESDPKDKKTVYVYFDGNNATVEKVTFKEVKDEFDKAYKNPTKDGFDFKEWQNAKTDGIKPADDYEIQFKDWDWDADPDNGYVPETFYAHYGKASALVKYLELGGESIADKYKIDGVDYPTEKDGKLDEAIRTDVYTKDTAPKFIGYKFNRIELNPADGKYSLDKKATIKIYYEKLADVIPDTTPEDDSDKPEGYVTVKFLPGDNGSLTGTTKFYVNPKSGKKNSDLTEPTIKANIGYKVADQKWDPKFDTETVIKEDKTYTAQYTDGTDVIPVPDPTNPPEKPEGYVTVKFDLDGKGTSTDTKEFYVNPNKEVEITAPTVTGINNYSQKTGADAWSPTFATKAKYAKDKTFVAQYTFGKDIIPQKPGENKPVVPDNYVKVEFKKGDHGLISSEETTIYWVNPDKEVDLTDKAPKVVANAEYKHTGWDKVLKDTFKNTTVITAQYKKKVETTNPNDTENYVKVDFVAEKNGSIKAGETATYWVLKDETVELKTPAVEAKANYAFKAWNPEVKTSYSQDITHKAVFAYTGDNVVPQKPGEDKPDVPDDFVKVIYNQGTNGTIDANATTTYWVNPKVKVTVTAPQVNANDDYKHMAWTYGSKEETNLESVTDSFKAEETTITAKYLKKVLEDEPKTDKDAYVKVTFKSETNGKLAGDNTEKSYWVLKDTPVSLTPPSVTANNGYKFIKYDPEVQTSYNIDTTHKAQYKKIIETKDPKDKDYVKVSFDAAKQGTIKAGSNAEVWVLKDETIDPTAITPELEVKEKYAFEKWDPAVQTSYSEDTKHTASYTYNGDDVVPQKPGENKPNVPDNFVKVTFVAGDHGSIANTETNIFWVNPEKQVTLTAPNLVANKGYKHMAWTYGSKEETNLLSVKDTFTEKETTITAKYLKKVLEDEPETDKDAYVKVTFKSEANGKLAGDKTEKSYWVLKNTDVSINGPNVSPNSGFSFTEWSPAIKTNYDADTTHTAQYKSKDKVLTQDPKDSDYIKVIFNANGGKIGLDNSKDLWVLKGIATFADAKAKVADPTKVNSTFKGWQDKVSEGNQVKDTKVLNTDGETFYAAWTDKGKIIEDPSSDTPDPDYVRLTFDATADGKIGDTDKTSKVIDVLKGTPYTDKDLKDVIGKIKAVPNNAEKAFDKWTPAVPTTGFVDTATFVASYADYKNIIPYDPKDPMARPDGYVKVTFKAENGLNLTEEKAYYVKKNAGIKLGNAELVKPAYEAQTGYKFDKWDKEDSLVIEATDIVVTAKATKLDNVIPEKDEHGKQNEKPEGYITVTFSAEENGKLKGTSVYYVNPDKAVVLQDKAPEVTPNTGFDFAGWDISIAKAIKYNDGDVIKARYNEKGDVIPQEKTDGTDKPAGYLTVTFDKGDHGELSGKTVYYVKPNKEVTVPAPTVTPNTGFEFEKWDKELTQTFKEDTTITAQYKKSTGTTPGDNPGGTTPGDKPGDKPGDNPGGTTPGDKPGDKPGDNPGGTTPGGTTPGTNPETPGENPETPGTVPENPGAIPGTKPGVVEKHGNRYVERVAGKNRVRTAINTSNRFFKKSKYVIIADSGNYPDALTATVLAHVLDCPILLNNTRYLEDDVAREIVRLGASEVIIVGGHKSISENVKSQLAKYDQNKVQRIWGRDRYVTSSELAYEIERLTGKVNKAIIASGENFPDALATAPLGSKEIAPILLVTRNQMDKKVSKALKDLNIKRVYVAGGQNSVSKKLEAQLPQVIRRFSGQDRYETAILVASYTYPESKEVFVASGETFPDALVIGPVCARRKAPILLSKSTPVKSTDDYIEKSKIEYLYIIGGTNTIHVDTAHKYAIED</sequence>
<dbReference type="InterPro" id="IPR007253">
    <property type="entry name" value="Cell_wall-bd_2"/>
</dbReference>
<feature type="region of interest" description="Disordered" evidence="1">
    <location>
        <begin position="2164"/>
        <end position="2263"/>
    </location>
</feature>
<evidence type="ECO:0000313" key="4">
    <source>
        <dbReference type="Proteomes" id="UP000001319"/>
    </source>
</evidence>
<feature type="domain" description="Bacterial repeat" evidence="2">
    <location>
        <begin position="2110"/>
        <end position="2172"/>
    </location>
</feature>
<dbReference type="Gene3D" id="2.60.40.4270">
    <property type="entry name" value="Listeria-Bacteroides repeat domain"/>
    <property type="match status" value="2"/>
</dbReference>
<dbReference type="InterPro" id="IPR044060">
    <property type="entry name" value="Bacterial_rp_domain"/>
</dbReference>
<keyword evidence="4" id="KW-1185">Reference proteome</keyword>
<dbReference type="PANTHER" id="PTHR30032:SF8">
    <property type="entry name" value="GERMINATION-SPECIFIC N-ACETYLMURAMOYL-L-ALANINE AMIDASE"/>
    <property type="match status" value="1"/>
</dbReference>
<feature type="region of interest" description="Disordered" evidence="1">
    <location>
        <begin position="1021"/>
        <end position="1040"/>
    </location>
</feature>
<dbReference type="STRING" id="334413.FMG_0049"/>
<dbReference type="InterPro" id="IPR051922">
    <property type="entry name" value="Bact_Sporulation_Assoc"/>
</dbReference>
<evidence type="ECO:0000259" key="2">
    <source>
        <dbReference type="Pfam" id="PF18998"/>
    </source>
</evidence>
<feature type="domain" description="Bacterial repeat" evidence="2">
    <location>
        <begin position="1565"/>
        <end position="1640"/>
    </location>
</feature>
<gene>
    <name evidence="3" type="ordered locus">FMG_0049</name>
</gene>
<dbReference type="KEGG" id="fma:FMG_0049"/>
<evidence type="ECO:0000256" key="1">
    <source>
        <dbReference type="SAM" id="MobiDB-lite"/>
    </source>
</evidence>